<keyword evidence="7 11" id="KW-0479">Metal-binding</keyword>
<evidence type="ECO:0000256" key="6">
    <source>
        <dbReference type="ARBA" id="ARBA00022722"/>
    </source>
</evidence>
<dbReference type="HAMAP" id="MF_00042">
    <property type="entry name" value="RNase_H"/>
    <property type="match status" value="1"/>
</dbReference>
<keyword evidence="8 11" id="KW-0255">Endonuclease</keyword>
<evidence type="ECO:0000256" key="8">
    <source>
        <dbReference type="ARBA" id="ARBA00022759"/>
    </source>
</evidence>
<dbReference type="GO" id="GO:0004523">
    <property type="term" value="F:RNA-DNA hybrid ribonuclease activity"/>
    <property type="evidence" value="ECO:0007669"/>
    <property type="project" value="UniProtKB-UniRule"/>
</dbReference>
<accession>A0A921LVD5</accession>
<evidence type="ECO:0000256" key="7">
    <source>
        <dbReference type="ARBA" id="ARBA00022723"/>
    </source>
</evidence>
<evidence type="ECO:0000259" key="12">
    <source>
        <dbReference type="PROSITE" id="PS50879"/>
    </source>
</evidence>
<feature type="binding site" evidence="11">
    <location>
        <position position="51"/>
    </location>
    <ligand>
        <name>Mg(2+)</name>
        <dbReference type="ChEBI" id="CHEBI:18420"/>
        <label>1</label>
    </ligand>
</feature>
<sequence>MKVTIYTDGAARGNPGNGGYGAVLLYTNSKGETFTRELSQGFERTTNNRMELLAAIVALETLNRPCDVELHTDSQYLVKAFNDHWIDGWIRRGWKTAAKKPVKNVDLWQRLLAAKEPHQVTFIWVKGHAGHSLNERCDELATTAADSGTLSIDTGFAETDAD</sequence>
<keyword evidence="11" id="KW-0963">Cytoplasm</keyword>
<evidence type="ECO:0000256" key="2">
    <source>
        <dbReference type="ARBA" id="ARBA00004065"/>
    </source>
</evidence>
<comment type="catalytic activity">
    <reaction evidence="1 11">
        <text>Endonucleolytic cleavage to 5'-phosphomonoester.</text>
        <dbReference type="EC" id="3.1.26.4"/>
    </reaction>
</comment>
<dbReference type="PROSITE" id="PS50879">
    <property type="entry name" value="RNASE_H_1"/>
    <property type="match status" value="1"/>
</dbReference>
<dbReference type="EMBL" id="DYUZ01000029">
    <property type="protein sequence ID" value="HJG37715.1"/>
    <property type="molecule type" value="Genomic_DNA"/>
</dbReference>
<evidence type="ECO:0000256" key="1">
    <source>
        <dbReference type="ARBA" id="ARBA00000077"/>
    </source>
</evidence>
<dbReference type="GO" id="GO:0005737">
    <property type="term" value="C:cytoplasm"/>
    <property type="evidence" value="ECO:0007669"/>
    <property type="project" value="UniProtKB-SubCell"/>
</dbReference>
<dbReference type="InterPro" id="IPR002156">
    <property type="entry name" value="RNaseH_domain"/>
</dbReference>
<protein>
    <recommendedName>
        <fullName evidence="5 11">Ribonuclease H</fullName>
        <shortName evidence="11">RNase H</shortName>
        <ecNumber evidence="5 11">3.1.26.4</ecNumber>
    </recommendedName>
</protein>
<feature type="binding site" evidence="11">
    <location>
        <position position="138"/>
    </location>
    <ligand>
        <name>Mg(2+)</name>
        <dbReference type="ChEBI" id="CHEBI:18420"/>
        <label>2</label>
    </ligand>
</feature>
<dbReference type="GO" id="GO:0000287">
    <property type="term" value="F:magnesium ion binding"/>
    <property type="evidence" value="ECO:0007669"/>
    <property type="project" value="UniProtKB-UniRule"/>
</dbReference>
<evidence type="ECO:0000256" key="11">
    <source>
        <dbReference type="HAMAP-Rule" id="MF_00042"/>
    </source>
</evidence>
<evidence type="ECO:0000256" key="10">
    <source>
        <dbReference type="ARBA" id="ARBA00022842"/>
    </source>
</evidence>
<feature type="domain" description="RNase H type-1" evidence="12">
    <location>
        <begin position="1"/>
        <end position="146"/>
    </location>
</feature>
<dbReference type="SUPFAM" id="SSF53098">
    <property type="entry name" value="Ribonuclease H-like"/>
    <property type="match status" value="1"/>
</dbReference>
<gene>
    <name evidence="11 13" type="primary">rnhA</name>
    <name evidence="13" type="ORF">K8V70_07645</name>
</gene>
<dbReference type="InterPro" id="IPR050092">
    <property type="entry name" value="RNase_H"/>
</dbReference>
<dbReference type="OrthoDB" id="7845843at2"/>
<evidence type="ECO:0000256" key="4">
    <source>
        <dbReference type="ARBA" id="ARBA00011245"/>
    </source>
</evidence>
<evidence type="ECO:0000256" key="5">
    <source>
        <dbReference type="ARBA" id="ARBA00012180"/>
    </source>
</evidence>
<comment type="subcellular location">
    <subcellularLocation>
        <location evidence="11">Cytoplasm</location>
    </subcellularLocation>
</comment>
<keyword evidence="9 11" id="KW-0378">Hydrolase</keyword>
<evidence type="ECO:0000256" key="9">
    <source>
        <dbReference type="ARBA" id="ARBA00022801"/>
    </source>
</evidence>
<keyword evidence="10 11" id="KW-0460">Magnesium</keyword>
<dbReference type="CDD" id="cd09278">
    <property type="entry name" value="RNase_HI_prokaryote_like"/>
    <property type="match status" value="1"/>
</dbReference>
<dbReference type="PANTHER" id="PTHR10642:SF26">
    <property type="entry name" value="RIBONUCLEASE H1"/>
    <property type="match status" value="1"/>
</dbReference>
<feature type="binding site" evidence="11">
    <location>
        <position position="8"/>
    </location>
    <ligand>
        <name>Mg(2+)</name>
        <dbReference type="ChEBI" id="CHEBI:18420"/>
        <label>1</label>
    </ligand>
</feature>
<comment type="subunit">
    <text evidence="4 11">Monomer.</text>
</comment>
<dbReference type="GO" id="GO:0003676">
    <property type="term" value="F:nucleic acid binding"/>
    <property type="evidence" value="ECO:0007669"/>
    <property type="project" value="InterPro"/>
</dbReference>
<dbReference type="Proteomes" id="UP000753256">
    <property type="component" value="Unassembled WGS sequence"/>
</dbReference>
<dbReference type="Pfam" id="PF00075">
    <property type="entry name" value="RNase_H"/>
    <property type="match status" value="1"/>
</dbReference>
<dbReference type="EC" id="3.1.26.4" evidence="5 11"/>
<evidence type="ECO:0000313" key="14">
    <source>
        <dbReference type="Proteomes" id="UP000753256"/>
    </source>
</evidence>
<comment type="caution">
    <text evidence="13">The sequence shown here is derived from an EMBL/GenBank/DDBJ whole genome shotgun (WGS) entry which is preliminary data.</text>
</comment>
<dbReference type="InterPro" id="IPR036397">
    <property type="entry name" value="RNaseH_sf"/>
</dbReference>
<dbReference type="InterPro" id="IPR012337">
    <property type="entry name" value="RNaseH-like_sf"/>
</dbReference>
<keyword evidence="6 11" id="KW-0540">Nuclease</keyword>
<evidence type="ECO:0000256" key="3">
    <source>
        <dbReference type="ARBA" id="ARBA00005300"/>
    </source>
</evidence>
<reference evidence="13" key="2">
    <citation type="submission" date="2021-09" db="EMBL/GenBank/DDBJ databases">
        <authorList>
            <person name="Gilroy R."/>
        </authorList>
    </citation>
    <scope>NUCLEOTIDE SEQUENCE</scope>
    <source>
        <strain evidence="13">ChiHjej13B12-9602</strain>
    </source>
</reference>
<dbReference type="RefSeq" id="WP_102372409.1">
    <property type="nucleotide sequence ID" value="NZ_DYUZ01000029.1"/>
</dbReference>
<comment type="function">
    <text evidence="2 11">Endonuclease that specifically degrades the RNA of RNA-DNA hybrids.</text>
</comment>
<dbReference type="FunFam" id="3.30.420.10:FF:000089">
    <property type="entry name" value="Ribonuclease H"/>
    <property type="match status" value="1"/>
</dbReference>
<feature type="binding site" evidence="11">
    <location>
        <position position="73"/>
    </location>
    <ligand>
        <name>Mg(2+)</name>
        <dbReference type="ChEBI" id="CHEBI:18420"/>
        <label>1</label>
    </ligand>
</feature>
<evidence type="ECO:0000313" key="13">
    <source>
        <dbReference type="EMBL" id="HJG37715.1"/>
    </source>
</evidence>
<reference evidence="13" key="1">
    <citation type="journal article" date="2021" name="PeerJ">
        <title>Extensive microbial diversity within the chicken gut microbiome revealed by metagenomics and culture.</title>
        <authorList>
            <person name="Gilroy R."/>
            <person name="Ravi A."/>
            <person name="Getino M."/>
            <person name="Pursley I."/>
            <person name="Horton D.L."/>
            <person name="Alikhan N.F."/>
            <person name="Baker D."/>
            <person name="Gharbi K."/>
            <person name="Hall N."/>
            <person name="Watson M."/>
            <person name="Adriaenssens E.M."/>
            <person name="Foster-Nyarko E."/>
            <person name="Jarju S."/>
            <person name="Secka A."/>
            <person name="Antonio M."/>
            <person name="Oren A."/>
            <person name="Chaudhuri R.R."/>
            <person name="La Ragione R."/>
            <person name="Hildebrand F."/>
            <person name="Pallen M.J."/>
        </authorList>
    </citation>
    <scope>NUCLEOTIDE SEQUENCE</scope>
    <source>
        <strain evidence="13">ChiHjej13B12-9602</strain>
    </source>
</reference>
<proteinExistence type="inferred from homology"/>
<comment type="similarity">
    <text evidence="3 11">Belongs to the RNase H family.</text>
</comment>
<feature type="binding site" evidence="11">
    <location>
        <position position="8"/>
    </location>
    <ligand>
        <name>Mg(2+)</name>
        <dbReference type="ChEBI" id="CHEBI:18420"/>
        <label>2</label>
    </ligand>
</feature>
<dbReference type="GO" id="GO:0043137">
    <property type="term" value="P:DNA replication, removal of RNA primer"/>
    <property type="evidence" value="ECO:0007669"/>
    <property type="project" value="TreeGrafter"/>
</dbReference>
<dbReference type="AlphaFoldDB" id="A0A921LVD5"/>
<dbReference type="Gene3D" id="3.30.420.10">
    <property type="entry name" value="Ribonuclease H-like superfamily/Ribonuclease H"/>
    <property type="match status" value="1"/>
</dbReference>
<name>A0A921LVD5_9ACTN</name>
<organism evidence="13 14">
    <name type="scientific">Enorma phocaeensis</name>
    <dbReference type="NCBI Taxonomy" id="1871019"/>
    <lineage>
        <taxon>Bacteria</taxon>
        <taxon>Bacillati</taxon>
        <taxon>Actinomycetota</taxon>
        <taxon>Coriobacteriia</taxon>
        <taxon>Coriobacteriales</taxon>
        <taxon>Coriobacteriaceae</taxon>
        <taxon>Enorma</taxon>
    </lineage>
</organism>
<dbReference type="InterPro" id="IPR022892">
    <property type="entry name" value="RNaseHI"/>
</dbReference>
<dbReference type="PANTHER" id="PTHR10642">
    <property type="entry name" value="RIBONUCLEASE H1"/>
    <property type="match status" value="1"/>
</dbReference>
<dbReference type="NCBIfam" id="NF001236">
    <property type="entry name" value="PRK00203.1"/>
    <property type="match status" value="1"/>
</dbReference>
<comment type="cofactor">
    <cofactor evidence="11">
        <name>Mg(2+)</name>
        <dbReference type="ChEBI" id="CHEBI:18420"/>
    </cofactor>
    <text evidence="11">Binds 1 Mg(2+) ion per subunit. May bind a second metal ion at a regulatory site, or after substrate binding.</text>
</comment>